<dbReference type="HOGENOM" id="CLU_068880_0_0_7"/>
<dbReference type="GO" id="GO:0004180">
    <property type="term" value="F:carboxypeptidase activity"/>
    <property type="evidence" value="ECO:0007669"/>
    <property type="project" value="UniProtKB-KW"/>
</dbReference>
<dbReference type="PATRIC" id="fig|1244531.5.peg.234"/>
<reference evidence="3" key="1">
    <citation type="journal article" date="2014" name="Genome Announc.">
        <title>Complete Genome Sequence of Campylobacter iguaniorum Strain 1485ET, Isolated from a Bearded Dragon (Pogona vitticeps).</title>
        <authorList>
            <person name="Gilbert M.J."/>
            <person name="Miller W.G."/>
            <person name="Yee E."/>
            <person name="Kik M."/>
            <person name="Wagenaar J.A."/>
            <person name="Duim B."/>
        </authorList>
    </citation>
    <scope>NUCLEOTIDE SEQUENCE [LARGE SCALE GENOMIC DNA]</scope>
    <source>
        <strain evidence="3">1485E</strain>
    </source>
</reference>
<keyword evidence="2" id="KW-0378">Hydrolase</keyword>
<dbReference type="RefSeq" id="WP_038452782.1">
    <property type="nucleotide sequence ID" value="NZ_CP009043.1"/>
</dbReference>
<evidence type="ECO:0000313" key="2">
    <source>
        <dbReference type="EMBL" id="AII14096.1"/>
    </source>
</evidence>
<dbReference type="PANTHER" id="PTHR34385:SF1">
    <property type="entry name" value="PEPTIDOGLYCAN L-ALANYL-D-GLUTAMATE ENDOPEPTIDASE CWLK"/>
    <property type="match status" value="1"/>
</dbReference>
<organism evidence="2 3">
    <name type="scientific">Campylobacter iguaniorum</name>
    <dbReference type="NCBI Taxonomy" id="1244531"/>
    <lineage>
        <taxon>Bacteria</taxon>
        <taxon>Pseudomonadati</taxon>
        <taxon>Campylobacterota</taxon>
        <taxon>Epsilonproteobacteria</taxon>
        <taxon>Campylobacterales</taxon>
        <taxon>Campylobacteraceae</taxon>
        <taxon>Campylobacter</taxon>
    </lineage>
</organism>
<keyword evidence="2" id="KW-0121">Carboxypeptidase</keyword>
<gene>
    <name evidence="2" type="ORF">CIG1485E_0225</name>
</gene>
<dbReference type="GO" id="GO:0006508">
    <property type="term" value="P:proteolysis"/>
    <property type="evidence" value="ECO:0007669"/>
    <property type="project" value="InterPro"/>
</dbReference>
<keyword evidence="2" id="KW-0645">Protease</keyword>
<dbReference type="Pfam" id="PF02557">
    <property type="entry name" value="VanY"/>
    <property type="match status" value="1"/>
</dbReference>
<accession>A0A076F7R8</accession>
<dbReference type="InterPro" id="IPR052179">
    <property type="entry name" value="DD-CPase-like"/>
</dbReference>
<dbReference type="STRING" id="1244531.CIG2463D_0230"/>
<protein>
    <submittedName>
        <fullName evidence="2">Putative D-alanyl-D-alanine carboxypeptidase VanY</fullName>
    </submittedName>
</protein>
<dbReference type="EMBL" id="CP009043">
    <property type="protein sequence ID" value="AII14096.1"/>
    <property type="molecule type" value="Genomic_DNA"/>
</dbReference>
<dbReference type="InterPro" id="IPR009045">
    <property type="entry name" value="Zn_M74/Hedgehog-like"/>
</dbReference>
<sequence>MRRREFIKDSFLALVGAGLLPNLAFGSSDEFVASDEIATFNSVFAKLKSVQNEVGFGKFNIISFDEVLVAAKYSSRIEKFSQVELNLIEKLYGEDPSKYGFYGNKTCSSLTEAINQKDIIKIPLTGHYLFKGLAHQAYENLLRDVGSSLFLTSGVRSVSKQLFLYMNKIKNSGYNITKASKSLAPPAHSYHSIGDFDVGKKGFGALNFTEEFIRTEEFKKLISLKYVSIRYTKKNLDGVRFEPWHVQVV</sequence>
<name>A0A076F7R8_9BACT</name>
<dbReference type="Proteomes" id="UP000028486">
    <property type="component" value="Chromosome"/>
</dbReference>
<dbReference type="OrthoDB" id="5413878at2"/>
<proteinExistence type="predicted"/>
<keyword evidence="3" id="KW-1185">Reference proteome</keyword>
<dbReference type="InterPro" id="IPR003709">
    <property type="entry name" value="VanY-like_core_dom"/>
</dbReference>
<dbReference type="CDD" id="cd14814">
    <property type="entry name" value="Peptidase_M15"/>
    <property type="match status" value="1"/>
</dbReference>
<dbReference type="eggNOG" id="COG1876">
    <property type="taxonomic scope" value="Bacteria"/>
</dbReference>
<dbReference type="PANTHER" id="PTHR34385">
    <property type="entry name" value="D-ALANYL-D-ALANINE CARBOXYPEPTIDASE"/>
    <property type="match status" value="1"/>
</dbReference>
<evidence type="ECO:0000259" key="1">
    <source>
        <dbReference type="Pfam" id="PF02557"/>
    </source>
</evidence>
<dbReference type="Gene3D" id="3.30.1380.10">
    <property type="match status" value="1"/>
</dbReference>
<dbReference type="AlphaFoldDB" id="A0A076F7R8"/>
<dbReference type="KEGG" id="caj:CIG1485E_0225"/>
<feature type="domain" description="D-alanyl-D-alanine carboxypeptidase-like core" evidence="1">
    <location>
        <begin position="141"/>
        <end position="247"/>
    </location>
</feature>
<evidence type="ECO:0000313" key="3">
    <source>
        <dbReference type="Proteomes" id="UP000028486"/>
    </source>
</evidence>
<dbReference type="SUPFAM" id="SSF55166">
    <property type="entry name" value="Hedgehog/DD-peptidase"/>
    <property type="match status" value="1"/>
</dbReference>